<dbReference type="RefSeq" id="WP_166396107.1">
    <property type="nucleotide sequence ID" value="NZ_CP045121.1"/>
</dbReference>
<reference evidence="3 4" key="1">
    <citation type="submission" date="2019-10" db="EMBL/GenBank/DDBJ databases">
        <title>Rubrobacter sp nov SCSIO 52915 isolated from a deep-sea sediment in the South China Sea.</title>
        <authorList>
            <person name="Chen R.W."/>
        </authorList>
    </citation>
    <scope>NUCLEOTIDE SEQUENCE [LARGE SCALE GENOMIC DNA]</scope>
    <source>
        <strain evidence="3 4">SCSIO 52915</strain>
    </source>
</reference>
<dbReference type="GO" id="GO:0005975">
    <property type="term" value="P:carbohydrate metabolic process"/>
    <property type="evidence" value="ECO:0007669"/>
    <property type="project" value="UniProtKB-ARBA"/>
</dbReference>
<dbReference type="Pfam" id="PF13290">
    <property type="entry name" value="CHB_HEX_C_1"/>
    <property type="match status" value="1"/>
</dbReference>
<gene>
    <name evidence="3" type="ORF">GBA65_07730</name>
</gene>
<keyword evidence="4" id="KW-1185">Reference proteome</keyword>
<protein>
    <recommendedName>
        <fullName evidence="2">GH29D-like beta-sandwich domain-containing protein</fullName>
    </recommendedName>
</protein>
<evidence type="ECO:0000256" key="1">
    <source>
        <dbReference type="SAM" id="MobiDB-lite"/>
    </source>
</evidence>
<evidence type="ECO:0000313" key="4">
    <source>
        <dbReference type="Proteomes" id="UP000502706"/>
    </source>
</evidence>
<dbReference type="InterPro" id="IPR013783">
    <property type="entry name" value="Ig-like_fold"/>
</dbReference>
<dbReference type="Proteomes" id="UP000502706">
    <property type="component" value="Chromosome"/>
</dbReference>
<dbReference type="EMBL" id="CP045121">
    <property type="protein sequence ID" value="QIN78432.1"/>
    <property type="molecule type" value="Genomic_DNA"/>
</dbReference>
<dbReference type="KEGG" id="rmar:GBA65_07730"/>
<accession>A0A6G8PW44</accession>
<feature type="domain" description="GH29D-like beta-sandwich" evidence="2">
    <location>
        <begin position="366"/>
        <end position="429"/>
    </location>
</feature>
<name>A0A6G8PW44_9ACTN</name>
<evidence type="ECO:0000313" key="3">
    <source>
        <dbReference type="EMBL" id="QIN78432.1"/>
    </source>
</evidence>
<proteinExistence type="predicted"/>
<dbReference type="InterPro" id="IPR059177">
    <property type="entry name" value="GH29D-like_dom"/>
</dbReference>
<dbReference type="AlphaFoldDB" id="A0A6G8PW44"/>
<sequence length="537" mass="55448">MDTAYGKHTGRRVGLKGLLGASFTALALGVALASPSFGAVNGANRNLEVDYSLDFVLLEAYPANTAMRVDVLRGPNDVVVGSTTQQTDATGLLEINHLGGGAFPNGDCWGPNSLDPNAPDATPDILPGDKVQVTNTANTADVDFTFVRDLAFEEVGGAVVGTARGVETAPGTFDVAAPITGLVAEGDEFIEARREPAGVREFVLPDAAGNFNQALGGAGGDVTLQYVKPSAGANSFESTVAGPIGTAGGPATPECPAFSRTAITTVDRTVVNAANVGTPMVVSGVAQPQVSAVTVSVPGGQPNNATLGGPQGGQRTWQATVPAAELAALPQGDFVITASFTGNGVPPTDTKTMRKDTIPPVLTSDPAPGTYLNGVGVALISDGGEAIRFTTDGFPPNNNSRLYDGQRIPLGLGVHTINAFSVDGAGNRRDASFVYIVRQPDVIITPSSTALTVARSNLKLGQTRLISGRLTPAHPGRPVKVTIRRGGRIVAVRNVASTFSFRYKPTRTGLYSVRASFAGDADTRASISPNRTFRVIR</sequence>
<organism evidence="3 4">
    <name type="scientific">Rubrobacter marinus</name>
    <dbReference type="NCBI Taxonomy" id="2653852"/>
    <lineage>
        <taxon>Bacteria</taxon>
        <taxon>Bacillati</taxon>
        <taxon>Actinomycetota</taxon>
        <taxon>Rubrobacteria</taxon>
        <taxon>Rubrobacterales</taxon>
        <taxon>Rubrobacteraceae</taxon>
        <taxon>Rubrobacter</taxon>
    </lineage>
</organism>
<feature type="region of interest" description="Disordered" evidence="1">
    <location>
        <begin position="346"/>
        <end position="365"/>
    </location>
</feature>
<dbReference type="Gene3D" id="2.60.40.10">
    <property type="entry name" value="Immunoglobulins"/>
    <property type="match status" value="1"/>
</dbReference>
<evidence type="ECO:0000259" key="2">
    <source>
        <dbReference type="Pfam" id="PF13290"/>
    </source>
</evidence>